<evidence type="ECO:0000313" key="2">
    <source>
        <dbReference type="Proteomes" id="UP000053989"/>
    </source>
</evidence>
<proteinExistence type="predicted"/>
<dbReference type="InParanoid" id="A0A0C2YLP1"/>
<reference evidence="1 2" key="1">
    <citation type="submission" date="2014-04" db="EMBL/GenBank/DDBJ databases">
        <authorList>
            <consortium name="DOE Joint Genome Institute"/>
            <person name="Kuo A."/>
            <person name="Kohler A."/>
            <person name="Nagy L.G."/>
            <person name="Floudas D."/>
            <person name="Copeland A."/>
            <person name="Barry K.W."/>
            <person name="Cichocki N."/>
            <person name="Veneault-Fourrey C."/>
            <person name="LaButti K."/>
            <person name="Lindquist E.A."/>
            <person name="Lipzen A."/>
            <person name="Lundell T."/>
            <person name="Morin E."/>
            <person name="Murat C."/>
            <person name="Sun H."/>
            <person name="Tunlid A."/>
            <person name="Henrissat B."/>
            <person name="Grigoriev I.V."/>
            <person name="Hibbett D.S."/>
            <person name="Martin F."/>
            <person name="Nordberg H.P."/>
            <person name="Cantor M.N."/>
            <person name="Hua S.X."/>
        </authorList>
    </citation>
    <scope>NUCLEOTIDE SEQUENCE [LARGE SCALE GENOMIC DNA]</scope>
    <source>
        <strain evidence="1 2">Foug A</strain>
    </source>
</reference>
<gene>
    <name evidence="1" type="ORF">SCLCIDRAFT_784303</name>
</gene>
<accession>A0A0C2YLP1</accession>
<reference evidence="2" key="2">
    <citation type="submission" date="2015-01" db="EMBL/GenBank/DDBJ databases">
        <title>Evolutionary Origins and Diversification of the Mycorrhizal Mutualists.</title>
        <authorList>
            <consortium name="DOE Joint Genome Institute"/>
            <consortium name="Mycorrhizal Genomics Consortium"/>
            <person name="Kohler A."/>
            <person name="Kuo A."/>
            <person name="Nagy L.G."/>
            <person name="Floudas D."/>
            <person name="Copeland A."/>
            <person name="Barry K.W."/>
            <person name="Cichocki N."/>
            <person name="Veneault-Fourrey C."/>
            <person name="LaButti K."/>
            <person name="Lindquist E.A."/>
            <person name="Lipzen A."/>
            <person name="Lundell T."/>
            <person name="Morin E."/>
            <person name="Murat C."/>
            <person name="Riley R."/>
            <person name="Ohm R."/>
            <person name="Sun H."/>
            <person name="Tunlid A."/>
            <person name="Henrissat B."/>
            <person name="Grigoriev I.V."/>
            <person name="Hibbett D.S."/>
            <person name="Martin F."/>
        </authorList>
    </citation>
    <scope>NUCLEOTIDE SEQUENCE [LARGE SCALE GENOMIC DNA]</scope>
    <source>
        <strain evidence="2">Foug A</strain>
    </source>
</reference>
<evidence type="ECO:0000313" key="1">
    <source>
        <dbReference type="EMBL" id="KIM50623.1"/>
    </source>
</evidence>
<dbReference type="HOGENOM" id="CLU_2868927_0_0_1"/>
<dbReference type="Proteomes" id="UP000053989">
    <property type="component" value="Unassembled WGS sequence"/>
</dbReference>
<protein>
    <submittedName>
        <fullName evidence="1">Uncharacterized protein</fullName>
    </submittedName>
</protein>
<sequence length="64" mass="7233">MQGLLIPQMSNSMPHGDKGCAVPWKTCEVGWGEFGLVIISMFEEISPYLGRSTRCIRLINAWIY</sequence>
<dbReference type="EMBL" id="KN822365">
    <property type="protein sequence ID" value="KIM50623.1"/>
    <property type="molecule type" value="Genomic_DNA"/>
</dbReference>
<dbReference type="AlphaFoldDB" id="A0A0C2YLP1"/>
<name>A0A0C2YLP1_9AGAM</name>
<keyword evidence="2" id="KW-1185">Reference proteome</keyword>
<organism evidence="1 2">
    <name type="scientific">Scleroderma citrinum Foug A</name>
    <dbReference type="NCBI Taxonomy" id="1036808"/>
    <lineage>
        <taxon>Eukaryota</taxon>
        <taxon>Fungi</taxon>
        <taxon>Dikarya</taxon>
        <taxon>Basidiomycota</taxon>
        <taxon>Agaricomycotina</taxon>
        <taxon>Agaricomycetes</taxon>
        <taxon>Agaricomycetidae</taxon>
        <taxon>Boletales</taxon>
        <taxon>Sclerodermatineae</taxon>
        <taxon>Sclerodermataceae</taxon>
        <taxon>Scleroderma</taxon>
    </lineage>
</organism>